<accession>A0A1C0A613</accession>
<evidence type="ECO:0000256" key="2">
    <source>
        <dbReference type="SAM" id="Phobius"/>
    </source>
</evidence>
<keyword evidence="2" id="KW-1133">Transmembrane helix</keyword>
<protein>
    <submittedName>
        <fullName evidence="4">SpoIID/LytB domain protein</fullName>
    </submittedName>
</protein>
<dbReference type="Pfam" id="PF08486">
    <property type="entry name" value="SpoIID"/>
    <property type="match status" value="1"/>
</dbReference>
<feature type="repeat" description="TPR" evidence="1">
    <location>
        <begin position="188"/>
        <end position="221"/>
    </location>
</feature>
<dbReference type="InterPro" id="IPR051922">
    <property type="entry name" value="Bact_Sporulation_Assoc"/>
</dbReference>
<dbReference type="InterPro" id="IPR013486">
    <property type="entry name" value="SpoIID/LytB"/>
</dbReference>
<organism evidence="4 5">
    <name type="scientific">Orenia metallireducens</name>
    <dbReference type="NCBI Taxonomy" id="1413210"/>
    <lineage>
        <taxon>Bacteria</taxon>
        <taxon>Bacillati</taxon>
        <taxon>Bacillota</taxon>
        <taxon>Clostridia</taxon>
        <taxon>Halanaerobiales</taxon>
        <taxon>Halobacteroidaceae</taxon>
        <taxon>Orenia</taxon>
    </lineage>
</organism>
<dbReference type="EMBL" id="LWDV01000010">
    <property type="protein sequence ID" value="OCL25553.1"/>
    <property type="molecule type" value="Genomic_DNA"/>
</dbReference>
<dbReference type="SUPFAM" id="SSF48452">
    <property type="entry name" value="TPR-like"/>
    <property type="match status" value="1"/>
</dbReference>
<keyword evidence="2" id="KW-0472">Membrane</keyword>
<name>A0A1C0A613_9FIRM</name>
<evidence type="ECO:0000313" key="5">
    <source>
        <dbReference type="Proteomes" id="UP000093514"/>
    </source>
</evidence>
<evidence type="ECO:0000313" key="4">
    <source>
        <dbReference type="EMBL" id="OCL25553.1"/>
    </source>
</evidence>
<dbReference type="PROSITE" id="PS50005">
    <property type="entry name" value="TPR"/>
    <property type="match status" value="1"/>
</dbReference>
<dbReference type="GO" id="GO:0030435">
    <property type="term" value="P:sporulation resulting in formation of a cellular spore"/>
    <property type="evidence" value="ECO:0007669"/>
    <property type="project" value="InterPro"/>
</dbReference>
<evidence type="ECO:0000259" key="3">
    <source>
        <dbReference type="Pfam" id="PF08486"/>
    </source>
</evidence>
<keyword evidence="5" id="KW-1185">Reference proteome</keyword>
<feature type="domain" description="Sporulation stage II protein D amidase enhancer LytB N-terminal" evidence="3">
    <location>
        <begin position="409"/>
        <end position="499"/>
    </location>
</feature>
<dbReference type="InterPro" id="IPR013693">
    <property type="entry name" value="SpoIID/LytB_N"/>
</dbReference>
<dbReference type="InterPro" id="IPR011990">
    <property type="entry name" value="TPR-like_helical_dom_sf"/>
</dbReference>
<feature type="transmembrane region" description="Helical" evidence="2">
    <location>
        <begin position="12"/>
        <end position="31"/>
    </location>
</feature>
<gene>
    <name evidence="4" type="ORF">U472_14560</name>
</gene>
<keyword evidence="2" id="KW-0812">Transmembrane</keyword>
<dbReference type="AlphaFoldDB" id="A0A1C0A613"/>
<keyword evidence="1" id="KW-0802">TPR repeat</keyword>
<dbReference type="Pfam" id="PF13432">
    <property type="entry name" value="TPR_16"/>
    <property type="match status" value="1"/>
</dbReference>
<dbReference type="Proteomes" id="UP000093514">
    <property type="component" value="Unassembled WGS sequence"/>
</dbReference>
<evidence type="ECO:0000256" key="1">
    <source>
        <dbReference type="PROSITE-ProRule" id="PRU00339"/>
    </source>
</evidence>
<reference evidence="4 5" key="2">
    <citation type="submission" date="2016-08" db="EMBL/GenBank/DDBJ databases">
        <title>Orenia metallireducens sp. nov. strain Z6, a Novel Metal-reducing Firmicute from the Deep Subsurface.</title>
        <authorList>
            <person name="Maxim B.I."/>
            <person name="Kenneth K."/>
            <person name="Flynn T.M."/>
            <person name="Oloughlin E.J."/>
            <person name="Locke R.A."/>
            <person name="Weber J.R."/>
            <person name="Egan S.M."/>
            <person name="Mackie R.I."/>
            <person name="Cann I.K."/>
        </authorList>
    </citation>
    <scope>NUCLEOTIDE SEQUENCE [LARGE SCALE GENOMIC DNA]</scope>
    <source>
        <strain evidence="4 5">Z6</strain>
    </source>
</reference>
<dbReference type="SMART" id="SM00028">
    <property type="entry name" value="TPR"/>
    <property type="match status" value="3"/>
</dbReference>
<dbReference type="PANTHER" id="PTHR30032:SF4">
    <property type="entry name" value="AMIDASE ENHANCER"/>
    <property type="match status" value="1"/>
</dbReference>
<dbReference type="RefSeq" id="WP_068719465.1">
    <property type="nucleotide sequence ID" value="NZ_LWDV01000010.1"/>
</dbReference>
<dbReference type="InterPro" id="IPR019734">
    <property type="entry name" value="TPR_rpt"/>
</dbReference>
<dbReference type="NCBIfam" id="TIGR02669">
    <property type="entry name" value="SpoIID_LytB"/>
    <property type="match status" value="1"/>
</dbReference>
<sequence length="695" mass="80039">MWNKLEDKYLKVTAIGVILLSLISSGIFAYYNHSSQQEVKENQEEQVVYDLDKLLDEARSLYYQGEYDESIEKYKQILEYKDNKIARENLASVYETLGEYSLVIKEYEAILEKEDYVDIRLDLAIAYYNLDKINEAKIELEKILNSQSEDKFILRDTNYYLSLISFKEENYQQAEDYIRSALGYNNFALGYYQLGKINFVQGKYSIAIDNYKKALTTDGSLKGVNRMIALSYLNLGEDRNAVIYLKQANKENSSDQAIQENLDRLKEEHPEYFDDKDLTLPEERKREIPKVVTFKEIKPIESPGRELRIGIIEDEEEVYFRVGSDFIIKEGEKIILEGKKSELVKAIIRDDKYYLIAGEKEIVFSDSIQVRPKEYAPVLVHNIIYGRGYYWGGIEDRQYRGALELIPQEKGITVVNLVHMEEYLMAVIPSEMSALWPIEALKTQAVAARSYTLANLGKHSKDGYDLCSDVHCAAYRGINREHPNSNQAVLETAGEVMTYNGKAVNAVYSANSGGYTENSEDVWTFEIGYLRAVSTEKEDSQFPLNPAELKDWLRKSPDSYSKALQYTKESHYRWQRNLSVEYLENSLGIKGIKKIVPTYRGKAGSVKSLLVVGTEEEKEITYSLRSKFGGLRSNRFWIQPQYQDGKLVSFLFYGGGWGHSVGMDQVAVAAMADDNYQYIDILNHFYTDTTIEDRY</sequence>
<dbReference type="Gene3D" id="1.25.40.10">
    <property type="entry name" value="Tetratricopeptide repeat domain"/>
    <property type="match status" value="2"/>
</dbReference>
<proteinExistence type="predicted"/>
<dbReference type="PANTHER" id="PTHR30032">
    <property type="entry name" value="N-ACETYLMURAMOYL-L-ALANINE AMIDASE-RELATED"/>
    <property type="match status" value="1"/>
</dbReference>
<comment type="caution">
    <text evidence="4">The sequence shown here is derived from an EMBL/GenBank/DDBJ whole genome shotgun (WGS) entry which is preliminary data.</text>
</comment>
<reference evidence="5" key="1">
    <citation type="submission" date="2016-07" db="EMBL/GenBank/DDBJ databases">
        <authorList>
            <person name="Florea S."/>
            <person name="Webb J.S."/>
            <person name="Jaromczyk J."/>
            <person name="Schardl C.L."/>
        </authorList>
    </citation>
    <scope>NUCLEOTIDE SEQUENCE [LARGE SCALE GENOMIC DNA]</scope>
    <source>
        <strain evidence="5">Z6</strain>
    </source>
</reference>
<dbReference type="GO" id="GO:0030288">
    <property type="term" value="C:outer membrane-bounded periplasmic space"/>
    <property type="evidence" value="ECO:0007669"/>
    <property type="project" value="TreeGrafter"/>
</dbReference>